<dbReference type="NCBIfam" id="TIGR01934">
    <property type="entry name" value="MenG_MenH_UbiE"/>
    <property type="match status" value="1"/>
</dbReference>
<dbReference type="PROSITE" id="PS01184">
    <property type="entry name" value="UBIE_2"/>
    <property type="match status" value="1"/>
</dbReference>
<evidence type="ECO:0000256" key="2">
    <source>
        <dbReference type="ARBA" id="ARBA00022679"/>
    </source>
</evidence>
<dbReference type="HAMAP" id="MF_01813">
    <property type="entry name" value="MenG_UbiE_methyltr"/>
    <property type="match status" value="1"/>
</dbReference>
<sequence>MFGEISSRYDFLNHFLSGGVDYYWRWRAVRAARLIEDIPILDVCTGTGDLAIALWKKKKGRLPVIGTDFTHEMLTIAEKKFAPQKTKIEKRKSSVNQQPTYGIDWFEADTQALPFGNDKFQVVSVAFGLRNVTDTMQGLREMLRVCRPGGQVMVLEFSMPGNPLFYKLYHWYFTNVLPRIGQLFARSKNSAYSYLPSSVSEFPYGDKLAGMMQETGICNVTWKPLTLGIATLYVGTKPE</sequence>
<name>A0A3B1DRZ4_9ZZZZ</name>
<dbReference type="Gene3D" id="3.40.50.150">
    <property type="entry name" value="Vaccinia Virus protein VP39"/>
    <property type="match status" value="1"/>
</dbReference>
<dbReference type="InterPro" id="IPR023576">
    <property type="entry name" value="UbiE/COQ5_MeTrFase_CS"/>
</dbReference>
<dbReference type="InterPro" id="IPR004033">
    <property type="entry name" value="UbiE/COQ5_MeTrFase"/>
</dbReference>
<accession>A0A3B1DRZ4</accession>
<reference evidence="4" key="1">
    <citation type="submission" date="2018-06" db="EMBL/GenBank/DDBJ databases">
        <authorList>
            <person name="Zhirakovskaya E."/>
        </authorList>
    </citation>
    <scope>NUCLEOTIDE SEQUENCE</scope>
</reference>
<dbReference type="EMBL" id="UOGL01000575">
    <property type="protein sequence ID" value="VAX41661.1"/>
    <property type="molecule type" value="Genomic_DNA"/>
</dbReference>
<evidence type="ECO:0000256" key="1">
    <source>
        <dbReference type="ARBA" id="ARBA00022603"/>
    </source>
</evidence>
<dbReference type="PROSITE" id="PS51608">
    <property type="entry name" value="SAM_MT_UBIE"/>
    <property type="match status" value="1"/>
</dbReference>
<dbReference type="CDD" id="cd02440">
    <property type="entry name" value="AdoMet_MTases"/>
    <property type="match status" value="1"/>
</dbReference>
<dbReference type="EC" id="2.1.1.163" evidence="4"/>
<evidence type="ECO:0000313" key="4">
    <source>
        <dbReference type="EMBL" id="VAX41661.1"/>
    </source>
</evidence>
<dbReference type="SUPFAM" id="SSF53335">
    <property type="entry name" value="S-adenosyl-L-methionine-dependent methyltransferases"/>
    <property type="match status" value="1"/>
</dbReference>
<proteinExistence type="inferred from homology"/>
<keyword evidence="1 4" id="KW-0489">Methyltransferase</keyword>
<organism evidence="4">
    <name type="scientific">hydrothermal vent metagenome</name>
    <dbReference type="NCBI Taxonomy" id="652676"/>
    <lineage>
        <taxon>unclassified sequences</taxon>
        <taxon>metagenomes</taxon>
        <taxon>ecological metagenomes</taxon>
    </lineage>
</organism>
<dbReference type="GO" id="GO:0042181">
    <property type="term" value="P:ketone biosynthetic process"/>
    <property type="evidence" value="ECO:0007669"/>
    <property type="project" value="UniProtKB-ARBA"/>
</dbReference>
<dbReference type="PROSITE" id="PS01183">
    <property type="entry name" value="UBIE_1"/>
    <property type="match status" value="1"/>
</dbReference>
<dbReference type="PANTHER" id="PTHR43591">
    <property type="entry name" value="METHYLTRANSFERASE"/>
    <property type="match status" value="1"/>
</dbReference>
<dbReference type="InterPro" id="IPR029063">
    <property type="entry name" value="SAM-dependent_MTases_sf"/>
</dbReference>
<dbReference type="GO" id="GO:0043770">
    <property type="term" value="F:demethylmenaquinone methyltransferase activity"/>
    <property type="evidence" value="ECO:0007669"/>
    <property type="project" value="UniProtKB-EC"/>
</dbReference>
<dbReference type="PANTHER" id="PTHR43591:SF24">
    <property type="entry name" value="2-METHOXY-6-POLYPRENYL-1,4-BENZOQUINOL METHYLASE, MITOCHONDRIAL"/>
    <property type="match status" value="1"/>
</dbReference>
<gene>
    <name evidence="4" type="ORF">MNBD_PLANCTO02-3029</name>
</gene>
<keyword evidence="2 4" id="KW-0808">Transferase</keyword>
<dbReference type="GO" id="GO:0032259">
    <property type="term" value="P:methylation"/>
    <property type="evidence" value="ECO:0007669"/>
    <property type="project" value="UniProtKB-KW"/>
</dbReference>
<protein>
    <submittedName>
        <fullName evidence="4">Demethylmenaquinone methyltransferase</fullName>
        <ecNumber evidence="4">2.1.1.163</ecNumber>
    </submittedName>
</protein>
<dbReference type="AlphaFoldDB" id="A0A3B1DRZ4"/>
<evidence type="ECO:0000256" key="3">
    <source>
        <dbReference type="ARBA" id="ARBA00022691"/>
    </source>
</evidence>
<keyword evidence="3" id="KW-0949">S-adenosyl-L-methionine</keyword>
<dbReference type="Pfam" id="PF01209">
    <property type="entry name" value="Ubie_methyltran"/>
    <property type="match status" value="1"/>
</dbReference>